<evidence type="ECO:0000313" key="1">
    <source>
        <dbReference type="EMBL" id="VVA39471.1"/>
    </source>
</evidence>
<sequence>MFMGSKIVSSVVAEQIRTKPELKPVDIIIDFKQNYGLNISYQGSYRYVECDANSSRFERLFISYHASIEGCAYAPIEEAFNHHMKKLQKDGGKTILEFLDTIHNENWSNAIFPGKKYGDMCSNLAECFNSWIVVEHEWPIFQLFEWLQVNMMVKYAARHRVVEKWTTYLCPNMDNKLQKAVGIGRHWDVSCSSEQSV</sequence>
<dbReference type="PANTHER" id="PTHR31973">
    <property type="entry name" value="POLYPROTEIN, PUTATIVE-RELATED"/>
    <property type="match status" value="1"/>
</dbReference>
<dbReference type="OMA" id="ISYHASI"/>
<evidence type="ECO:0000313" key="2">
    <source>
        <dbReference type="Proteomes" id="UP000327085"/>
    </source>
</evidence>
<name>A0A5E4GIR0_PRUDU</name>
<organism evidence="1 2">
    <name type="scientific">Prunus dulcis</name>
    <name type="common">Almond</name>
    <name type="synonym">Amygdalus dulcis</name>
    <dbReference type="NCBI Taxonomy" id="3755"/>
    <lineage>
        <taxon>Eukaryota</taxon>
        <taxon>Viridiplantae</taxon>
        <taxon>Streptophyta</taxon>
        <taxon>Embryophyta</taxon>
        <taxon>Tracheophyta</taxon>
        <taxon>Spermatophyta</taxon>
        <taxon>Magnoliopsida</taxon>
        <taxon>eudicotyledons</taxon>
        <taxon>Gunneridae</taxon>
        <taxon>Pentapetalae</taxon>
        <taxon>rosids</taxon>
        <taxon>fabids</taxon>
        <taxon>Rosales</taxon>
        <taxon>Rosaceae</taxon>
        <taxon>Amygdaloideae</taxon>
        <taxon>Amygdaleae</taxon>
        <taxon>Prunus</taxon>
    </lineage>
</organism>
<dbReference type="Proteomes" id="UP000327085">
    <property type="component" value="Chromosome 4"/>
</dbReference>
<dbReference type="PANTHER" id="PTHR31973:SF187">
    <property type="entry name" value="MUTATOR TRANSPOSASE MUDRA PROTEIN"/>
    <property type="match status" value="1"/>
</dbReference>
<dbReference type="EMBL" id="CABIKO010000797">
    <property type="protein sequence ID" value="VVA39471.1"/>
    <property type="molecule type" value="Genomic_DNA"/>
</dbReference>
<gene>
    <name evidence="1" type="ORF">ALMOND_2B022283</name>
</gene>
<proteinExistence type="predicted"/>
<reference evidence="2" key="1">
    <citation type="journal article" date="2020" name="Plant J.">
        <title>Transposons played a major role in the diversification between the closely related almond and peach genomes: results from the almond genome sequence.</title>
        <authorList>
            <person name="Alioto T."/>
            <person name="Alexiou K.G."/>
            <person name="Bardil A."/>
            <person name="Barteri F."/>
            <person name="Castanera R."/>
            <person name="Cruz F."/>
            <person name="Dhingra A."/>
            <person name="Duval H."/>
            <person name="Fernandez I Marti A."/>
            <person name="Frias L."/>
            <person name="Galan B."/>
            <person name="Garcia J.L."/>
            <person name="Howad W."/>
            <person name="Gomez-Garrido J."/>
            <person name="Gut M."/>
            <person name="Julca I."/>
            <person name="Morata J."/>
            <person name="Puigdomenech P."/>
            <person name="Ribeca P."/>
            <person name="Rubio Cabetas M.J."/>
            <person name="Vlasova A."/>
            <person name="Wirthensohn M."/>
            <person name="Garcia-Mas J."/>
            <person name="Gabaldon T."/>
            <person name="Casacuberta J.M."/>
            <person name="Arus P."/>
        </authorList>
    </citation>
    <scope>NUCLEOTIDE SEQUENCE [LARGE SCALE GENOMIC DNA]</scope>
    <source>
        <strain evidence="2">cv. Texas</strain>
    </source>
</reference>
<protein>
    <submittedName>
        <fullName evidence="1">PREDICTED: zinc finger</fullName>
    </submittedName>
</protein>
<dbReference type="Gramene" id="VVA39471">
    <property type="protein sequence ID" value="VVA39471"/>
    <property type="gene ID" value="Prudul26B022283"/>
</dbReference>
<dbReference type="AlphaFoldDB" id="A0A5E4GIR0"/>
<dbReference type="InParanoid" id="A0A5E4GIR0"/>
<accession>A0A5E4GIR0</accession>